<gene>
    <name evidence="1" type="ORF">NPIL_399491</name>
</gene>
<reference evidence="1" key="1">
    <citation type="submission" date="2020-08" db="EMBL/GenBank/DDBJ databases">
        <title>Multicomponent nature underlies the extraordinary mechanical properties of spider dragline silk.</title>
        <authorList>
            <person name="Kono N."/>
            <person name="Nakamura H."/>
            <person name="Mori M."/>
            <person name="Yoshida Y."/>
            <person name="Ohtoshi R."/>
            <person name="Malay A.D."/>
            <person name="Moran D.A.P."/>
            <person name="Tomita M."/>
            <person name="Numata K."/>
            <person name="Arakawa K."/>
        </authorList>
    </citation>
    <scope>NUCLEOTIDE SEQUENCE</scope>
</reference>
<evidence type="ECO:0000313" key="2">
    <source>
        <dbReference type="Proteomes" id="UP000887013"/>
    </source>
</evidence>
<organism evidence="1 2">
    <name type="scientific">Nephila pilipes</name>
    <name type="common">Giant wood spider</name>
    <name type="synonym">Nephila maculata</name>
    <dbReference type="NCBI Taxonomy" id="299642"/>
    <lineage>
        <taxon>Eukaryota</taxon>
        <taxon>Metazoa</taxon>
        <taxon>Ecdysozoa</taxon>
        <taxon>Arthropoda</taxon>
        <taxon>Chelicerata</taxon>
        <taxon>Arachnida</taxon>
        <taxon>Araneae</taxon>
        <taxon>Araneomorphae</taxon>
        <taxon>Entelegynae</taxon>
        <taxon>Araneoidea</taxon>
        <taxon>Nephilidae</taxon>
        <taxon>Nephila</taxon>
    </lineage>
</organism>
<comment type="caution">
    <text evidence="1">The sequence shown here is derived from an EMBL/GenBank/DDBJ whole genome shotgun (WGS) entry which is preliminary data.</text>
</comment>
<dbReference type="Proteomes" id="UP000887013">
    <property type="component" value="Unassembled WGS sequence"/>
</dbReference>
<name>A0A8X6NDQ4_NEPPI</name>
<proteinExistence type="predicted"/>
<keyword evidence="2" id="KW-1185">Reference proteome</keyword>
<dbReference type="EMBL" id="BMAW01008650">
    <property type="protein sequence ID" value="GFT09552.1"/>
    <property type="molecule type" value="Genomic_DNA"/>
</dbReference>
<protein>
    <submittedName>
        <fullName evidence="1">Uncharacterized protein</fullName>
    </submittedName>
</protein>
<evidence type="ECO:0000313" key="1">
    <source>
        <dbReference type="EMBL" id="GFT09552.1"/>
    </source>
</evidence>
<dbReference type="AlphaFoldDB" id="A0A8X6NDQ4"/>
<sequence>MSNRETCAFWSVCTVGPGESRNLETSIPSHGSVHPISYDTTGPARVPIPFPNGLHSYDHFAPRATVGFRRETTCTERQCYARATDG</sequence>
<accession>A0A8X6NDQ4</accession>